<proteinExistence type="predicted"/>
<keyword evidence="1" id="KW-0732">Signal</keyword>
<reference evidence="2" key="1">
    <citation type="submission" date="2014-11" db="EMBL/GenBank/DDBJ databases">
        <authorList>
            <person name="Amaro Gonzalez C."/>
        </authorList>
    </citation>
    <scope>NUCLEOTIDE SEQUENCE</scope>
</reference>
<name>A0A0E9U193_ANGAN</name>
<accession>A0A0E9U193</accession>
<evidence type="ECO:0000313" key="2">
    <source>
        <dbReference type="EMBL" id="JAH58950.1"/>
    </source>
</evidence>
<feature type="chain" id="PRO_5002433639" evidence="1">
    <location>
        <begin position="22"/>
        <end position="37"/>
    </location>
</feature>
<reference evidence="2" key="2">
    <citation type="journal article" date="2015" name="Fish Shellfish Immunol.">
        <title>Early steps in the European eel (Anguilla anguilla)-Vibrio vulnificus interaction in the gills: Role of the RtxA13 toxin.</title>
        <authorList>
            <person name="Callol A."/>
            <person name="Pajuelo D."/>
            <person name="Ebbesson L."/>
            <person name="Teles M."/>
            <person name="MacKenzie S."/>
            <person name="Amaro C."/>
        </authorList>
    </citation>
    <scope>NUCLEOTIDE SEQUENCE</scope>
</reference>
<feature type="signal peptide" evidence="1">
    <location>
        <begin position="1"/>
        <end position="21"/>
    </location>
</feature>
<sequence length="37" mass="4503">MGKNALRILLLFLFIFVVCLKQHWQQCVFIDYFVIKN</sequence>
<evidence type="ECO:0000256" key="1">
    <source>
        <dbReference type="SAM" id="SignalP"/>
    </source>
</evidence>
<dbReference type="EMBL" id="GBXM01049627">
    <property type="protein sequence ID" value="JAH58950.1"/>
    <property type="molecule type" value="Transcribed_RNA"/>
</dbReference>
<dbReference type="AlphaFoldDB" id="A0A0E9U193"/>
<protein>
    <submittedName>
        <fullName evidence="2">Uncharacterized protein</fullName>
    </submittedName>
</protein>
<organism evidence="2">
    <name type="scientific">Anguilla anguilla</name>
    <name type="common">European freshwater eel</name>
    <name type="synonym">Muraena anguilla</name>
    <dbReference type="NCBI Taxonomy" id="7936"/>
    <lineage>
        <taxon>Eukaryota</taxon>
        <taxon>Metazoa</taxon>
        <taxon>Chordata</taxon>
        <taxon>Craniata</taxon>
        <taxon>Vertebrata</taxon>
        <taxon>Euteleostomi</taxon>
        <taxon>Actinopterygii</taxon>
        <taxon>Neopterygii</taxon>
        <taxon>Teleostei</taxon>
        <taxon>Anguilliformes</taxon>
        <taxon>Anguillidae</taxon>
        <taxon>Anguilla</taxon>
    </lineage>
</organism>